<name>A0A0E9UR55_ANGAN</name>
<reference evidence="1" key="2">
    <citation type="journal article" date="2015" name="Fish Shellfish Immunol.">
        <title>Early steps in the European eel (Anguilla anguilla)-Vibrio vulnificus interaction in the gills: Role of the RtxA13 toxin.</title>
        <authorList>
            <person name="Callol A."/>
            <person name="Pajuelo D."/>
            <person name="Ebbesson L."/>
            <person name="Teles M."/>
            <person name="MacKenzie S."/>
            <person name="Amaro C."/>
        </authorList>
    </citation>
    <scope>NUCLEOTIDE SEQUENCE</scope>
</reference>
<proteinExistence type="predicted"/>
<evidence type="ECO:0000313" key="1">
    <source>
        <dbReference type="EMBL" id="JAH67438.1"/>
    </source>
</evidence>
<dbReference type="AlphaFoldDB" id="A0A0E9UR55"/>
<organism evidence="1">
    <name type="scientific">Anguilla anguilla</name>
    <name type="common">European freshwater eel</name>
    <name type="synonym">Muraena anguilla</name>
    <dbReference type="NCBI Taxonomy" id="7936"/>
    <lineage>
        <taxon>Eukaryota</taxon>
        <taxon>Metazoa</taxon>
        <taxon>Chordata</taxon>
        <taxon>Craniata</taxon>
        <taxon>Vertebrata</taxon>
        <taxon>Euteleostomi</taxon>
        <taxon>Actinopterygii</taxon>
        <taxon>Neopterygii</taxon>
        <taxon>Teleostei</taxon>
        <taxon>Anguilliformes</taxon>
        <taxon>Anguillidae</taxon>
        <taxon>Anguilla</taxon>
    </lineage>
</organism>
<sequence length="38" mass="4234">MHVLRATAPAGFLGLPLIRSQCRPWEQGVSRVESLTKQ</sequence>
<accession>A0A0E9UR55</accession>
<protein>
    <submittedName>
        <fullName evidence="1">Uncharacterized protein</fullName>
    </submittedName>
</protein>
<reference evidence="1" key="1">
    <citation type="submission" date="2014-11" db="EMBL/GenBank/DDBJ databases">
        <authorList>
            <person name="Amaro Gonzalez C."/>
        </authorList>
    </citation>
    <scope>NUCLEOTIDE SEQUENCE</scope>
</reference>
<dbReference type="EMBL" id="GBXM01041139">
    <property type="protein sequence ID" value="JAH67438.1"/>
    <property type="molecule type" value="Transcribed_RNA"/>
</dbReference>